<protein>
    <submittedName>
        <fullName evidence="1">Uncharacterized protein</fullName>
    </submittedName>
</protein>
<organism evidence="1 2">
    <name type="scientific">Hymenobacter lapidiphilus</name>
    <dbReference type="NCBI Taxonomy" id="2608003"/>
    <lineage>
        <taxon>Bacteria</taxon>
        <taxon>Pseudomonadati</taxon>
        <taxon>Bacteroidota</taxon>
        <taxon>Cytophagia</taxon>
        <taxon>Cytophagales</taxon>
        <taxon>Hymenobacteraceae</taxon>
        <taxon>Hymenobacter</taxon>
    </lineage>
</organism>
<sequence length="131" mass="13988">MDSTASTPANQPVPSVPLTVTDEQNSALLTDTLSLLGTKSPDPKQALAEIERWVEVLKATERTGLAKVTQELQLVHKQLSSSDTDTHDLAETLASLGIETSKVAEETSNDYATPLAQLGKTLMKLGSQLSK</sequence>
<dbReference type="Proteomes" id="UP000565521">
    <property type="component" value="Unassembled WGS sequence"/>
</dbReference>
<proteinExistence type="predicted"/>
<gene>
    <name evidence="1" type="ORF">HW554_10165</name>
</gene>
<name>A0A7Y7U6A8_9BACT</name>
<reference evidence="1 2" key="1">
    <citation type="submission" date="2020-05" db="EMBL/GenBank/DDBJ databases">
        <title>Hymenobacter terrestris sp. nov. and Hymenobacter lapidiphilus sp. nov., isolated from regoliths in Antarctica.</title>
        <authorList>
            <person name="Sedlacek I."/>
            <person name="Pantucek R."/>
            <person name="Zeman M."/>
            <person name="Holochova P."/>
            <person name="Kralova S."/>
            <person name="Stankova E."/>
            <person name="Sedo O."/>
            <person name="Micenkova L."/>
            <person name="Svec P."/>
            <person name="Gupta V."/>
            <person name="Sood U."/>
            <person name="Korpole U.S."/>
            <person name="Lal R."/>
        </authorList>
    </citation>
    <scope>NUCLEOTIDE SEQUENCE [LARGE SCALE GENOMIC DNA]</scope>
    <source>
        <strain evidence="1 2">P5342</strain>
    </source>
</reference>
<keyword evidence="2" id="KW-1185">Reference proteome</keyword>
<evidence type="ECO:0000313" key="1">
    <source>
        <dbReference type="EMBL" id="NVO31574.1"/>
    </source>
</evidence>
<dbReference type="RefSeq" id="WP_176908474.1">
    <property type="nucleotide sequence ID" value="NZ_JABKAU010000015.1"/>
</dbReference>
<comment type="caution">
    <text evidence="1">The sequence shown here is derived from an EMBL/GenBank/DDBJ whole genome shotgun (WGS) entry which is preliminary data.</text>
</comment>
<evidence type="ECO:0000313" key="2">
    <source>
        <dbReference type="Proteomes" id="UP000565521"/>
    </source>
</evidence>
<accession>A0A7Y7U6A8</accession>
<dbReference type="EMBL" id="JABKAU010000015">
    <property type="protein sequence ID" value="NVO31574.1"/>
    <property type="molecule type" value="Genomic_DNA"/>
</dbReference>
<dbReference type="AlphaFoldDB" id="A0A7Y7U6A8"/>